<dbReference type="InterPro" id="IPR000172">
    <property type="entry name" value="GMC_OxRdtase_N"/>
</dbReference>
<evidence type="ECO:0000256" key="7">
    <source>
        <dbReference type="ARBA" id="ARBA00022630"/>
    </source>
</evidence>
<gene>
    <name evidence="20" type="ORF">FA13DRAFT_1737783</name>
</gene>
<dbReference type="PANTHER" id="PTHR11552">
    <property type="entry name" value="GLUCOSE-METHANOL-CHOLINE GMC OXIDOREDUCTASE"/>
    <property type="match status" value="1"/>
</dbReference>
<dbReference type="Pfam" id="PF00732">
    <property type="entry name" value="GMC_oxred_N"/>
    <property type="match status" value="1"/>
</dbReference>
<comment type="catalytic activity">
    <reaction evidence="12">
        <text>pyranose + acceptor = pyranos-3-ulose + reduced acceptor.</text>
        <dbReference type="EC" id="1.1.99.29"/>
    </reaction>
</comment>
<evidence type="ECO:0000313" key="21">
    <source>
        <dbReference type="Proteomes" id="UP000298030"/>
    </source>
</evidence>
<dbReference type="OrthoDB" id="269227at2759"/>
<evidence type="ECO:0000256" key="12">
    <source>
        <dbReference type="ARBA" id="ARBA00034029"/>
    </source>
</evidence>
<evidence type="ECO:0000259" key="18">
    <source>
        <dbReference type="Pfam" id="PF00732"/>
    </source>
</evidence>
<evidence type="ECO:0000256" key="17">
    <source>
        <dbReference type="SAM" id="SignalP"/>
    </source>
</evidence>
<proteinExistence type="inferred from homology"/>
<dbReference type="Proteomes" id="UP000298030">
    <property type="component" value="Unassembled WGS sequence"/>
</dbReference>
<dbReference type="InterPro" id="IPR007867">
    <property type="entry name" value="GMC_OxRtase_C"/>
</dbReference>
<evidence type="ECO:0000256" key="4">
    <source>
        <dbReference type="ARBA" id="ARBA00011245"/>
    </source>
</evidence>
<feature type="binding site" evidence="16">
    <location>
        <position position="115"/>
    </location>
    <ligand>
        <name>FAD</name>
        <dbReference type="ChEBI" id="CHEBI:57692"/>
    </ligand>
</feature>
<feature type="binding site" evidence="16">
    <location>
        <begin position="516"/>
        <end position="517"/>
    </location>
    <ligand>
        <name>FAD</name>
        <dbReference type="ChEBI" id="CHEBI:57692"/>
    </ligand>
</feature>
<dbReference type="GO" id="GO:0050660">
    <property type="term" value="F:flavin adenine dinucleotide binding"/>
    <property type="evidence" value="ECO:0007669"/>
    <property type="project" value="InterPro"/>
</dbReference>
<evidence type="ECO:0000256" key="9">
    <source>
        <dbReference type="ARBA" id="ARBA00024699"/>
    </source>
</evidence>
<dbReference type="SUPFAM" id="SSF51905">
    <property type="entry name" value="FAD/NAD(P)-binding domain"/>
    <property type="match status" value="1"/>
</dbReference>
<feature type="signal peptide" evidence="17">
    <location>
        <begin position="1"/>
        <end position="21"/>
    </location>
</feature>
<keyword evidence="8 16" id="KW-0274">FAD</keyword>
<comment type="subcellular location">
    <subcellularLocation>
        <location evidence="2">Secreted</location>
    </subcellularLocation>
</comment>
<comment type="similarity">
    <text evidence="3">Belongs to the GMC oxidoreductase family.</text>
</comment>
<evidence type="ECO:0000256" key="3">
    <source>
        <dbReference type="ARBA" id="ARBA00010790"/>
    </source>
</evidence>
<feature type="binding site" evidence="16">
    <location>
        <begin position="123"/>
        <end position="126"/>
    </location>
    <ligand>
        <name>FAD</name>
        <dbReference type="ChEBI" id="CHEBI:57692"/>
    </ligand>
</feature>
<dbReference type="PANTHER" id="PTHR11552:SF147">
    <property type="entry name" value="CHOLINE DEHYDROGENASE, MITOCHONDRIAL"/>
    <property type="match status" value="1"/>
</dbReference>
<evidence type="ECO:0000256" key="1">
    <source>
        <dbReference type="ARBA" id="ARBA00001974"/>
    </source>
</evidence>
<name>A0A4Y7SY25_COPMI</name>
<evidence type="ECO:0000256" key="13">
    <source>
        <dbReference type="ARBA" id="ARBA00034050"/>
    </source>
</evidence>
<feature type="active site" description="Proton donor" evidence="15">
    <location>
        <position position="517"/>
    </location>
</feature>
<evidence type="ECO:0000256" key="14">
    <source>
        <dbReference type="ARBA" id="ARBA00034059"/>
    </source>
</evidence>
<feature type="chain" id="PRO_5021233607" description="pyranose dehydrogenase (acceptor)" evidence="17">
    <location>
        <begin position="22"/>
        <end position="581"/>
    </location>
</feature>
<dbReference type="Gene3D" id="3.30.560.10">
    <property type="entry name" value="Glucose Oxidase, domain 3"/>
    <property type="match status" value="1"/>
</dbReference>
<sequence length="581" mass="63988">MLSRHKVLSFAALFPVVTSLARVLGSIDDLPDDVEPYDFIIAGGGTAGSVLASRLSEDPKFNVLVVEAGPDNTNVLELIVPAFQVNITAQYFWNYTSEPMPGLNGRTLPVPRGHVLGGSSSVNGQVYTRGSTDDYKYWARATRDPRWEWDALWPYILRNERWTNPAGGRNASGEYIPKVHGHEGNVLTSLPWNGAFPHELRALENANIQDDEFPILRDVNGGRPIGLSRMQSTIGHGERSSAATAYLGSQVRDRPNLTILLNTYITRVLQSNPTTDDTGLDIRTIEVATRFGDVKRNFTATKELILSAGVIGTPQILLNSGIGNATELSKFGIAPVIDLPDVGQHMTDHVVSVLAWEHAPHNATPLPADLAWEMWERDRTGPLTERHAHLILWSRIPGDSDLFKQHDDPATGPNSPHLEMPFNDPTVSLLALLTPKSEGSVKLRSIDPFDDPLIDLNFFSHPFDMDAIKEGIRTMKRFFTSPAWDGYITGFAGPDPDALSDEEFQNVIKANARTFWHQVGTARMSSKHSAEGVVDGELNLKGAKELRIVDASVFPYVPAAHTQAPVYILAERAVHLIRDAL</sequence>
<comment type="catalytic activity">
    <reaction evidence="11">
        <text>pyranose + acceptor = pyranos-2,3-diulose + reduced acceptor.</text>
        <dbReference type="EC" id="1.1.99.29"/>
    </reaction>
</comment>
<comment type="function">
    <text evidence="9">Catalyzes the single-oxidation or sequential double oxidation reaction of carbohydrates primarily at carbon-2 and/or carbon-3 with the concomitant reduction of the flavin. The enzyme exhibits a broad sugar substrate specificity, oxidizing different aldopyranoses to the corresponding C-1, C-2, C-3 or C-1,2, C-2,3 and C-3,4 (di)dehydro sugars with substrate-specific regioselectivity. Accepts only a narrow range of electron acceptors such as substituted benzoquinones and complexed metal ions and reacts extremely slowly with O(2) as acceptor. May play a role in the natural recycling of plant matter by oxidizing all major monosaccharides in lignocellulose and by reducing quinone compounds or reactive radical species generated during lignin depolymerization.</text>
</comment>
<organism evidence="20 21">
    <name type="scientific">Coprinellus micaceus</name>
    <name type="common">Glistening ink-cap mushroom</name>
    <name type="synonym">Coprinus micaceus</name>
    <dbReference type="NCBI Taxonomy" id="71717"/>
    <lineage>
        <taxon>Eukaryota</taxon>
        <taxon>Fungi</taxon>
        <taxon>Dikarya</taxon>
        <taxon>Basidiomycota</taxon>
        <taxon>Agaricomycotina</taxon>
        <taxon>Agaricomycetes</taxon>
        <taxon>Agaricomycetidae</taxon>
        <taxon>Agaricales</taxon>
        <taxon>Agaricineae</taxon>
        <taxon>Psathyrellaceae</taxon>
        <taxon>Coprinellus</taxon>
    </lineage>
</organism>
<keyword evidence="17" id="KW-0732">Signal</keyword>
<comment type="catalytic activity">
    <reaction evidence="14">
        <text>a pyranoside + acceptor = a pyranosid-3,4-diulose + reduced acceptor.</text>
        <dbReference type="EC" id="1.1.99.29"/>
    </reaction>
</comment>
<comment type="caution">
    <text evidence="20">The sequence shown here is derived from an EMBL/GenBank/DDBJ whole genome shotgun (WGS) entry which is preliminary data.</text>
</comment>
<evidence type="ECO:0000256" key="2">
    <source>
        <dbReference type="ARBA" id="ARBA00004613"/>
    </source>
</evidence>
<feature type="active site" description="Proton acceptor" evidence="15">
    <location>
        <position position="561"/>
    </location>
</feature>
<dbReference type="EMBL" id="QPFP01000051">
    <property type="protein sequence ID" value="TEB26129.1"/>
    <property type="molecule type" value="Genomic_DNA"/>
</dbReference>
<evidence type="ECO:0000256" key="5">
    <source>
        <dbReference type="ARBA" id="ARBA00013177"/>
    </source>
</evidence>
<evidence type="ECO:0000313" key="20">
    <source>
        <dbReference type="EMBL" id="TEB26129.1"/>
    </source>
</evidence>
<evidence type="ECO:0000256" key="6">
    <source>
        <dbReference type="ARBA" id="ARBA00022525"/>
    </source>
</evidence>
<comment type="cofactor">
    <cofactor evidence="1 16">
        <name>FAD</name>
        <dbReference type="ChEBI" id="CHEBI:57692"/>
    </cofactor>
</comment>
<keyword evidence="21" id="KW-1185">Reference proteome</keyword>
<evidence type="ECO:0000256" key="15">
    <source>
        <dbReference type="PIRSR" id="PIRSR000137-1"/>
    </source>
</evidence>
<reference evidence="20 21" key="1">
    <citation type="journal article" date="2019" name="Nat. Ecol. Evol.">
        <title>Megaphylogeny resolves global patterns of mushroom evolution.</title>
        <authorList>
            <person name="Varga T."/>
            <person name="Krizsan K."/>
            <person name="Foldi C."/>
            <person name="Dima B."/>
            <person name="Sanchez-Garcia M."/>
            <person name="Sanchez-Ramirez S."/>
            <person name="Szollosi G.J."/>
            <person name="Szarkandi J.G."/>
            <person name="Papp V."/>
            <person name="Albert L."/>
            <person name="Andreopoulos W."/>
            <person name="Angelini C."/>
            <person name="Antonin V."/>
            <person name="Barry K.W."/>
            <person name="Bougher N.L."/>
            <person name="Buchanan P."/>
            <person name="Buyck B."/>
            <person name="Bense V."/>
            <person name="Catcheside P."/>
            <person name="Chovatia M."/>
            <person name="Cooper J."/>
            <person name="Damon W."/>
            <person name="Desjardin D."/>
            <person name="Finy P."/>
            <person name="Geml J."/>
            <person name="Haridas S."/>
            <person name="Hughes K."/>
            <person name="Justo A."/>
            <person name="Karasinski D."/>
            <person name="Kautmanova I."/>
            <person name="Kiss B."/>
            <person name="Kocsube S."/>
            <person name="Kotiranta H."/>
            <person name="LaButti K.M."/>
            <person name="Lechner B.E."/>
            <person name="Liimatainen K."/>
            <person name="Lipzen A."/>
            <person name="Lukacs Z."/>
            <person name="Mihaltcheva S."/>
            <person name="Morgado L.N."/>
            <person name="Niskanen T."/>
            <person name="Noordeloos M.E."/>
            <person name="Ohm R.A."/>
            <person name="Ortiz-Santana B."/>
            <person name="Ovrebo C."/>
            <person name="Racz N."/>
            <person name="Riley R."/>
            <person name="Savchenko A."/>
            <person name="Shiryaev A."/>
            <person name="Soop K."/>
            <person name="Spirin V."/>
            <person name="Szebenyi C."/>
            <person name="Tomsovsky M."/>
            <person name="Tulloss R.E."/>
            <person name="Uehling J."/>
            <person name="Grigoriev I.V."/>
            <person name="Vagvolgyi C."/>
            <person name="Papp T."/>
            <person name="Martin F.M."/>
            <person name="Miettinen O."/>
            <person name="Hibbett D.S."/>
            <person name="Nagy L.G."/>
        </authorList>
    </citation>
    <scope>NUCLEOTIDE SEQUENCE [LARGE SCALE GENOMIC DNA]</scope>
    <source>
        <strain evidence="20 21">FP101781</strain>
    </source>
</reference>
<dbReference type="STRING" id="71717.A0A4Y7SY25"/>
<comment type="subunit">
    <text evidence="4">Monomer.</text>
</comment>
<dbReference type="PIRSF" id="PIRSF000137">
    <property type="entry name" value="Alcohol_oxidase"/>
    <property type="match status" value="1"/>
</dbReference>
<comment type="catalytic activity">
    <reaction evidence="10">
        <text>pyranose + acceptor = pyranos-2-ulose + reduced acceptor.</text>
        <dbReference type="EC" id="1.1.99.29"/>
    </reaction>
</comment>
<keyword evidence="7" id="KW-0285">Flavoprotein</keyword>
<feature type="domain" description="Glucose-methanol-choline oxidoreductase C-terminal" evidence="19">
    <location>
        <begin position="435"/>
        <end position="570"/>
    </location>
</feature>
<dbReference type="InterPro" id="IPR036188">
    <property type="entry name" value="FAD/NAD-bd_sf"/>
</dbReference>
<evidence type="ECO:0000256" key="8">
    <source>
        <dbReference type="ARBA" id="ARBA00022827"/>
    </source>
</evidence>
<dbReference type="Pfam" id="PF05199">
    <property type="entry name" value="GMC_oxred_C"/>
    <property type="match status" value="1"/>
</dbReference>
<evidence type="ECO:0000256" key="16">
    <source>
        <dbReference type="PIRSR" id="PIRSR000137-2"/>
    </source>
</evidence>
<evidence type="ECO:0000259" key="19">
    <source>
        <dbReference type="Pfam" id="PF05199"/>
    </source>
</evidence>
<evidence type="ECO:0000256" key="10">
    <source>
        <dbReference type="ARBA" id="ARBA00033986"/>
    </source>
</evidence>
<feature type="domain" description="Glucose-methanol-choline oxidoreductase N-terminal" evidence="18">
    <location>
        <begin position="37"/>
        <end position="351"/>
    </location>
</feature>
<keyword evidence="6" id="KW-0964">Secreted</keyword>
<comment type="catalytic activity">
    <reaction evidence="13">
        <text>a pyranoside + acceptor = a pyranosid-3-ulose + reduced acceptor.</text>
        <dbReference type="EC" id="1.1.99.29"/>
    </reaction>
</comment>
<dbReference type="Gene3D" id="3.50.50.60">
    <property type="entry name" value="FAD/NAD(P)-binding domain"/>
    <property type="match status" value="1"/>
</dbReference>
<dbReference type="SUPFAM" id="SSF54373">
    <property type="entry name" value="FAD-linked reductases, C-terminal domain"/>
    <property type="match status" value="1"/>
</dbReference>
<dbReference type="GO" id="GO:0033718">
    <property type="term" value="F:pyranose dehydrogenase (acceptor) activity"/>
    <property type="evidence" value="ECO:0007669"/>
    <property type="project" value="UniProtKB-EC"/>
</dbReference>
<dbReference type="GO" id="GO:0005576">
    <property type="term" value="C:extracellular region"/>
    <property type="evidence" value="ECO:0007669"/>
    <property type="project" value="UniProtKB-SubCell"/>
</dbReference>
<dbReference type="InterPro" id="IPR012132">
    <property type="entry name" value="GMC_OxRdtase"/>
</dbReference>
<evidence type="ECO:0000256" key="11">
    <source>
        <dbReference type="ARBA" id="ARBA00034010"/>
    </source>
</evidence>
<protein>
    <recommendedName>
        <fullName evidence="5">pyranose dehydrogenase (acceptor)</fullName>
        <ecNumber evidence="5">1.1.99.29</ecNumber>
    </recommendedName>
</protein>
<accession>A0A4Y7SY25</accession>
<dbReference type="AlphaFoldDB" id="A0A4Y7SY25"/>
<dbReference type="EC" id="1.1.99.29" evidence="5"/>